<protein>
    <submittedName>
        <fullName evidence="2">Uncharacterized protein</fullName>
    </submittedName>
</protein>
<feature type="transmembrane region" description="Helical" evidence="1">
    <location>
        <begin position="128"/>
        <end position="146"/>
    </location>
</feature>
<organism evidence="2">
    <name type="scientific">uncultured Caudovirales phage</name>
    <dbReference type="NCBI Taxonomy" id="2100421"/>
    <lineage>
        <taxon>Viruses</taxon>
        <taxon>Duplodnaviria</taxon>
        <taxon>Heunggongvirae</taxon>
        <taxon>Uroviricota</taxon>
        <taxon>Caudoviricetes</taxon>
        <taxon>Peduoviridae</taxon>
        <taxon>Maltschvirus</taxon>
        <taxon>Maltschvirus maltsch</taxon>
    </lineage>
</organism>
<evidence type="ECO:0000313" key="2">
    <source>
        <dbReference type="EMBL" id="CAB5212896.1"/>
    </source>
</evidence>
<name>A0A6J7WFV7_9CAUD</name>
<gene>
    <name evidence="2" type="ORF">UFOVP191_58</name>
</gene>
<feature type="transmembrane region" description="Helical" evidence="1">
    <location>
        <begin position="99"/>
        <end position="122"/>
    </location>
</feature>
<proteinExistence type="predicted"/>
<reference evidence="2" key="1">
    <citation type="submission" date="2020-05" db="EMBL/GenBank/DDBJ databases">
        <authorList>
            <person name="Chiriac C."/>
            <person name="Salcher M."/>
            <person name="Ghai R."/>
            <person name="Kavagutti S V."/>
        </authorList>
    </citation>
    <scope>NUCLEOTIDE SEQUENCE</scope>
</reference>
<keyword evidence="1" id="KW-0812">Transmembrane</keyword>
<accession>A0A6J7WFV7</accession>
<keyword evidence="1" id="KW-1133">Transmembrane helix</keyword>
<evidence type="ECO:0000256" key="1">
    <source>
        <dbReference type="SAM" id="Phobius"/>
    </source>
</evidence>
<feature type="transmembrane region" description="Helical" evidence="1">
    <location>
        <begin position="35"/>
        <end position="59"/>
    </location>
</feature>
<sequence>MIIGALSNAIRGGQWKAFVPEKYHWINSDAINATIYMATVYYLTGSAYLSLASFAAMWLGAMAGWNKYIGFLGGWEQGELSKLAYIDFFISPLKKWPRLWGFFGLSLRGLMWGICLSIPFFIFGYHAVAIKFIYLSATMGICYLLSIEYMLSRIPTGNWQGAGWGISELVYGGVLWHALTYI</sequence>
<dbReference type="EMBL" id="LR798233">
    <property type="protein sequence ID" value="CAB5212896.1"/>
    <property type="molecule type" value="Genomic_DNA"/>
</dbReference>
<keyword evidence="1" id="KW-0472">Membrane</keyword>